<gene>
    <name evidence="4" type="ORF">G2W53_006028</name>
</gene>
<dbReference type="Proteomes" id="UP000634136">
    <property type="component" value="Unassembled WGS sequence"/>
</dbReference>
<feature type="compositionally biased region" description="Polar residues" evidence="3">
    <location>
        <begin position="67"/>
        <end position="79"/>
    </location>
</feature>
<dbReference type="PANTHER" id="PTHR34045">
    <property type="entry name" value="OS03G0406300 PROTEIN"/>
    <property type="match status" value="1"/>
</dbReference>
<evidence type="ECO:0000256" key="2">
    <source>
        <dbReference type="ARBA" id="ARBA00024198"/>
    </source>
</evidence>
<evidence type="ECO:0000313" key="5">
    <source>
        <dbReference type="Proteomes" id="UP000634136"/>
    </source>
</evidence>
<keyword evidence="1" id="KW-0341">Growth regulation</keyword>
<dbReference type="AlphaFoldDB" id="A0A834X399"/>
<sequence length="262" mass="30042">MQFLSWMQNKLNGSKVMKNRPNSISATHHMLDEPACKDEFSDWPQALLAIGTFGSNNLKEDSGRISTTIAEDSSSSDQDCVQEHPPEQEKEEEEEERELQNELKICLLGQVETNVDQMSNCSKSEDFCLKLERKDQKETFFVNSSLIQGRGRDLCLDNSKNGIGKRSLSFLLKKMFVCTSGFQPSSFKDPHPLSTDCRMEKILRAILNKKIYPQGSNSTMIIKKYLENKHMVAENDEDELQNYADHRSKWVKTDSEYIVLEI</sequence>
<dbReference type="InterPro" id="IPR044683">
    <property type="entry name" value="LAZY"/>
</dbReference>
<accession>A0A834X399</accession>
<comment type="caution">
    <text evidence="4">The sequence shown here is derived from an EMBL/GenBank/DDBJ whole genome shotgun (WGS) entry which is preliminary data.</text>
</comment>
<dbReference type="OrthoDB" id="1729737at2759"/>
<name>A0A834X399_9FABA</name>
<dbReference type="GO" id="GO:0009630">
    <property type="term" value="P:gravitropism"/>
    <property type="evidence" value="ECO:0007669"/>
    <property type="project" value="InterPro"/>
</dbReference>
<evidence type="ECO:0000313" key="4">
    <source>
        <dbReference type="EMBL" id="KAF7837546.1"/>
    </source>
</evidence>
<dbReference type="GO" id="GO:0040008">
    <property type="term" value="P:regulation of growth"/>
    <property type="evidence" value="ECO:0007669"/>
    <property type="project" value="InterPro"/>
</dbReference>
<organism evidence="4 5">
    <name type="scientific">Senna tora</name>
    <dbReference type="NCBI Taxonomy" id="362788"/>
    <lineage>
        <taxon>Eukaryota</taxon>
        <taxon>Viridiplantae</taxon>
        <taxon>Streptophyta</taxon>
        <taxon>Embryophyta</taxon>
        <taxon>Tracheophyta</taxon>
        <taxon>Spermatophyta</taxon>
        <taxon>Magnoliopsida</taxon>
        <taxon>eudicotyledons</taxon>
        <taxon>Gunneridae</taxon>
        <taxon>Pentapetalae</taxon>
        <taxon>rosids</taxon>
        <taxon>fabids</taxon>
        <taxon>Fabales</taxon>
        <taxon>Fabaceae</taxon>
        <taxon>Caesalpinioideae</taxon>
        <taxon>Cassia clade</taxon>
        <taxon>Senna</taxon>
    </lineage>
</organism>
<comment type="similarity">
    <text evidence="2">Belongs to the LAZY family.</text>
</comment>
<evidence type="ECO:0000256" key="3">
    <source>
        <dbReference type="SAM" id="MobiDB-lite"/>
    </source>
</evidence>
<proteinExistence type="inferred from homology"/>
<dbReference type="PANTHER" id="PTHR34045:SF11">
    <property type="entry name" value="PH DOMAIN-CONTAINING PROTEIN"/>
    <property type="match status" value="1"/>
</dbReference>
<dbReference type="EMBL" id="JAAIUW010000003">
    <property type="protein sequence ID" value="KAF7837546.1"/>
    <property type="molecule type" value="Genomic_DNA"/>
</dbReference>
<evidence type="ECO:0000256" key="1">
    <source>
        <dbReference type="ARBA" id="ARBA00022604"/>
    </source>
</evidence>
<keyword evidence="5" id="KW-1185">Reference proteome</keyword>
<protein>
    <submittedName>
        <fullName evidence="4">Uncharacterized protein</fullName>
    </submittedName>
</protein>
<feature type="region of interest" description="Disordered" evidence="3">
    <location>
        <begin position="67"/>
        <end position="97"/>
    </location>
</feature>
<reference evidence="4" key="1">
    <citation type="submission" date="2020-09" db="EMBL/GenBank/DDBJ databases">
        <title>Genome-Enabled Discovery of Anthraquinone Biosynthesis in Senna tora.</title>
        <authorList>
            <person name="Kang S.-H."/>
            <person name="Pandey R.P."/>
            <person name="Lee C.-M."/>
            <person name="Sim J.-S."/>
            <person name="Jeong J.-T."/>
            <person name="Choi B.-S."/>
            <person name="Jung M."/>
            <person name="Ginzburg D."/>
            <person name="Zhao K."/>
            <person name="Won S.Y."/>
            <person name="Oh T.-J."/>
            <person name="Yu Y."/>
            <person name="Kim N.-H."/>
            <person name="Lee O.R."/>
            <person name="Lee T.-H."/>
            <person name="Bashyal P."/>
            <person name="Kim T.-S."/>
            <person name="Lee W.-H."/>
            <person name="Kawkins C."/>
            <person name="Kim C.-K."/>
            <person name="Kim J.S."/>
            <person name="Ahn B.O."/>
            <person name="Rhee S.Y."/>
            <person name="Sohng J.K."/>
        </authorList>
    </citation>
    <scope>NUCLEOTIDE SEQUENCE</scope>
    <source>
        <tissue evidence="4">Leaf</tissue>
    </source>
</reference>